<feature type="region of interest" description="Disordered" evidence="1">
    <location>
        <begin position="223"/>
        <end position="248"/>
    </location>
</feature>
<evidence type="ECO:0000313" key="2">
    <source>
        <dbReference type="EMBL" id="KAL3770435.1"/>
    </source>
</evidence>
<feature type="compositionally biased region" description="Basic residues" evidence="1">
    <location>
        <begin position="18"/>
        <end position="27"/>
    </location>
</feature>
<reference evidence="2 3" key="1">
    <citation type="submission" date="2024-10" db="EMBL/GenBank/DDBJ databases">
        <title>Updated reference genomes for cyclostephanoid diatoms.</title>
        <authorList>
            <person name="Roberts W.R."/>
            <person name="Alverson A.J."/>
        </authorList>
    </citation>
    <scope>NUCLEOTIDE SEQUENCE [LARGE SCALE GENOMIC DNA]</scope>
    <source>
        <strain evidence="2 3">AJA232-27</strain>
    </source>
</reference>
<feature type="region of interest" description="Disordered" evidence="1">
    <location>
        <begin position="349"/>
        <end position="378"/>
    </location>
</feature>
<feature type="compositionally biased region" description="Low complexity" evidence="1">
    <location>
        <begin position="223"/>
        <end position="239"/>
    </location>
</feature>
<proteinExistence type="predicted"/>
<protein>
    <submittedName>
        <fullName evidence="2">Uncharacterized protein</fullName>
    </submittedName>
</protein>
<name>A0ABD3N2T3_9STRA</name>
<feature type="region of interest" description="Disordered" evidence="1">
    <location>
        <begin position="1"/>
        <end position="52"/>
    </location>
</feature>
<comment type="caution">
    <text evidence="2">The sequence shown here is derived from an EMBL/GenBank/DDBJ whole genome shotgun (WGS) entry which is preliminary data.</text>
</comment>
<dbReference type="AlphaFoldDB" id="A0ABD3N2T3"/>
<accession>A0ABD3N2T3</accession>
<gene>
    <name evidence="2" type="ORF">ACHAWU_009986</name>
</gene>
<organism evidence="2 3">
    <name type="scientific">Discostella pseudostelligera</name>
    <dbReference type="NCBI Taxonomy" id="259834"/>
    <lineage>
        <taxon>Eukaryota</taxon>
        <taxon>Sar</taxon>
        <taxon>Stramenopiles</taxon>
        <taxon>Ochrophyta</taxon>
        <taxon>Bacillariophyta</taxon>
        <taxon>Coscinodiscophyceae</taxon>
        <taxon>Thalassiosirophycidae</taxon>
        <taxon>Stephanodiscales</taxon>
        <taxon>Stephanodiscaceae</taxon>
        <taxon>Discostella</taxon>
    </lineage>
</organism>
<feature type="region of interest" description="Disordered" evidence="1">
    <location>
        <begin position="608"/>
        <end position="637"/>
    </location>
</feature>
<dbReference type="EMBL" id="JALLBG020000042">
    <property type="protein sequence ID" value="KAL3770435.1"/>
    <property type="molecule type" value="Genomic_DNA"/>
</dbReference>
<feature type="compositionally biased region" description="Low complexity" evidence="1">
    <location>
        <begin position="349"/>
        <end position="358"/>
    </location>
</feature>
<evidence type="ECO:0000313" key="3">
    <source>
        <dbReference type="Proteomes" id="UP001530293"/>
    </source>
</evidence>
<keyword evidence="3" id="KW-1185">Reference proteome</keyword>
<feature type="compositionally biased region" description="Low complexity" evidence="1">
    <location>
        <begin position="32"/>
        <end position="52"/>
    </location>
</feature>
<sequence length="1050" mass="116187">MTSSSSSADQIEDELRKARAHLGRLQKRQVVSASATASSSFHDAQQPQPQQHQLLQQQLRRQVAALDDDDDDDHDENVASSAELELFQRAQKLQDQIDILHINHSMLQVIMPPTLSASSSSSSILSAATDLCTKLGLILLQQQQQRQQQHDRQRSLPYYEAILNWYNSLHKSTRTMACITFQRELRKHAPEFPSTEASSRVVSRALSSSSSSSSASGRVVQLSSSLPSTSGTAASTTSNYGGGSRFSDGAGDANTIVNGSDSLHEYYAEWNMASKSIVELQVMHDALLLLTTMGHMPDHHHQPHLLGSPYFSSSSRRRLDILDELCRPLAERVKFHFLEEKSGGLMSNNNVGGSSAASMTLSPGKEGMDEAEDSMAHHHHHQVSNFERLPEWLFQYLREVVQDHGMYSLVILEGVQPLMNSVMESLIVRATAAAATKADIDDEEGDGKNYSTMTRILHTLKRQYCNQTAPTYYLREVARMARHVLRAKSYFHHPDVVGSACRDRAVVLRGIEQLFLFDDFLVNTIQLLGGGGGGGSSGYDDVAGINGDVGPGSGRDDKSSILSPPKMVDAFLSTDEFLLQWWLEEERDGILTRLRQCASVTLLHAQTVRREESDGGAPQPPSYRPEASSSSSDRQQSMYPPISELFIALLHAARWKSNAFTDQHCRQLYTAEVIAPMCSEYLDMVHAEAAWLRKRLLARRTRSNLPSDEVLMWNVMEWCSLITGTNLVAEAILSCRHPLGVERRSNFNGNLPVDDSQDELCLDRVGDSMKRLCTAKIDEFASAFIETIVMERAKLASYMMRAPFILSEPPLPSERHNADESYVPPSPDLSNSIHVVATGVMACNKILLKLRKMFLSSSDGAADQATLAQDESRHLLYFGGHSIRNAIKFAIGQKLLDIAIDPQGMTPEICLGGAIQFRHDVLSFSRLFDEGDSGNVAENEPMLYNPMNEPGPMERAETASRLMSLESPQIRTLREALRALLVGQNSASGSIFSRGGGKSADDCFDSEQRLIVGDFCNDARLMEEATSMIEAKGFGALSLDEALTIINRRF</sequence>
<evidence type="ECO:0000256" key="1">
    <source>
        <dbReference type="SAM" id="MobiDB-lite"/>
    </source>
</evidence>
<dbReference type="Proteomes" id="UP001530293">
    <property type="component" value="Unassembled WGS sequence"/>
</dbReference>